<dbReference type="AlphaFoldDB" id="A0A644ZT98"/>
<organism evidence="2">
    <name type="scientific">bioreactor metagenome</name>
    <dbReference type="NCBI Taxonomy" id="1076179"/>
    <lineage>
        <taxon>unclassified sequences</taxon>
        <taxon>metagenomes</taxon>
        <taxon>ecological metagenomes</taxon>
    </lineage>
</organism>
<proteinExistence type="predicted"/>
<dbReference type="EMBL" id="VSSQ01010303">
    <property type="protein sequence ID" value="MPM43966.1"/>
    <property type="molecule type" value="Genomic_DNA"/>
</dbReference>
<gene>
    <name evidence="2" type="ORF">SDC9_90644</name>
</gene>
<sequence length="107" mass="12123">MITELTVIGSIPSSSRKLCLPSRLLMAMHMLNATGTVHSATRRAMRVLLVKAPKADPICPVARSRLSSWRYHFRLNDSVAEREEEAMNERMTTEAIGPRMKRKEETV</sequence>
<evidence type="ECO:0000313" key="2">
    <source>
        <dbReference type="EMBL" id="MPM43966.1"/>
    </source>
</evidence>
<evidence type="ECO:0000256" key="1">
    <source>
        <dbReference type="SAM" id="MobiDB-lite"/>
    </source>
</evidence>
<accession>A0A644ZT98</accession>
<feature type="region of interest" description="Disordered" evidence="1">
    <location>
        <begin position="84"/>
        <end position="107"/>
    </location>
</feature>
<reference evidence="2" key="1">
    <citation type="submission" date="2019-08" db="EMBL/GenBank/DDBJ databases">
        <authorList>
            <person name="Kucharzyk K."/>
            <person name="Murdoch R.W."/>
            <person name="Higgins S."/>
            <person name="Loffler F."/>
        </authorList>
    </citation>
    <scope>NUCLEOTIDE SEQUENCE</scope>
</reference>
<comment type="caution">
    <text evidence="2">The sequence shown here is derived from an EMBL/GenBank/DDBJ whole genome shotgun (WGS) entry which is preliminary data.</text>
</comment>
<protein>
    <submittedName>
        <fullName evidence="2">Uncharacterized protein</fullName>
    </submittedName>
</protein>
<name>A0A644ZT98_9ZZZZ</name>